<dbReference type="Pfam" id="PF00630">
    <property type="entry name" value="Filamin"/>
    <property type="match status" value="2"/>
</dbReference>
<feature type="repeat" description="NHL" evidence="12">
    <location>
        <begin position="78"/>
        <end position="121"/>
    </location>
</feature>
<dbReference type="OrthoDB" id="79830at2759"/>
<feature type="domain" description="RING-type" evidence="13">
    <location>
        <begin position="195"/>
        <end position="235"/>
    </location>
</feature>
<dbReference type="InterPro" id="IPR001298">
    <property type="entry name" value="Filamin/ABP280_rpt"/>
</dbReference>
<dbReference type="InterPro" id="IPR003649">
    <property type="entry name" value="Bbox_C"/>
</dbReference>
<feature type="repeat" description="Filamin" evidence="11">
    <location>
        <begin position="539"/>
        <end position="637"/>
    </location>
</feature>
<keyword evidence="8" id="KW-0833">Ubl conjugation pathway</keyword>
<evidence type="ECO:0000256" key="7">
    <source>
        <dbReference type="ARBA" id="ARBA00022771"/>
    </source>
</evidence>
<dbReference type="SMART" id="SM00184">
    <property type="entry name" value="RING"/>
    <property type="match status" value="1"/>
</dbReference>
<dbReference type="SUPFAM" id="SSF81296">
    <property type="entry name" value="E set domains"/>
    <property type="match status" value="2"/>
</dbReference>
<dbReference type="Pfam" id="PF13445">
    <property type="entry name" value="zf-RING_UBOX"/>
    <property type="match status" value="1"/>
</dbReference>
<evidence type="ECO:0000256" key="3">
    <source>
        <dbReference type="ARBA" id="ARBA00012483"/>
    </source>
</evidence>
<dbReference type="InterPro" id="IPR017907">
    <property type="entry name" value="Znf_RING_CS"/>
</dbReference>
<dbReference type="EC" id="2.3.2.27" evidence="3"/>
<sequence length="811" mass="90194">MNRDGQACVTTSKAITASMKDPSRANVPTKLDMISGGVWEISYLPKVTGDHELEVKVNSQHVSGSPFGVYVQNRETPVFTIGREGSGVGELKYPEDVVVDRDGNVAVLEHANKRVQIFDANKVLKDGRMVVAGGPCLLLQPDGSLIREIGKGRLKYPICVTADESRDVLFITDYEAHKMSSKMSREDFDDQFLTCPVCMLHFRDPKILPCLHTFCRECLQEWATKQQPLECPTCRTQVSLPDQGVDGLRTNFYVNNLLDFAAVKKGVGPGVPCQVCEGNVKGSKSWCADCATLMCESCTAVHRKLPATKDHEVTTEETLKAYRGVSKFQRKRHCHKHKNQELVFYCESCKDLICTACTVVDHRPGKDHNPVEIATVAKSKKETLQGLLRQIDPRLKEIQASVVEAEKKMTNLIPFKEVAINKTNTYFHQLIDLLQERRKTILSQIDEQCRADGKALQTKKEAIEFELAGLTSAQTFCQQAVEHGSDVHILEVGNQVQARAETLLTKELDLESNWSEFQFIENTAVTDFADEIGNLGGLQPDVDVSKCKVAVKPAVQGFQCVAILTTMNRDGRACVTNSKAITANMKDPSRANVPTKLDMRREGVWEISYLPKVTGDHELEVKVNSQHVSGSPFGVYVQNRETPVFTIGREGSGVGELKYPVGVVVDRDGNIAVLELGNKRVQIFDTNKGHSLKRFPVDGEHPFDIDVDSNGRFYVTSWGENYGTRRYSQEGQLLDTIQSDSFQTPLGLEVLKDGRMVVAGGPCLLLQPDGSLIREIGKGRLKYPICVTADESRDVLFITDYEAHKLFPLEH</sequence>
<dbReference type="InterPro" id="IPR011042">
    <property type="entry name" value="6-blade_b-propeller_TolB-like"/>
</dbReference>
<evidence type="ECO:0000313" key="16">
    <source>
        <dbReference type="Proteomes" id="UP000838412"/>
    </source>
</evidence>
<dbReference type="SUPFAM" id="SSF57850">
    <property type="entry name" value="RING/U-box"/>
    <property type="match status" value="1"/>
</dbReference>
<evidence type="ECO:0000259" key="13">
    <source>
        <dbReference type="PROSITE" id="PS50089"/>
    </source>
</evidence>
<keyword evidence="6" id="KW-0677">Repeat</keyword>
<evidence type="ECO:0000256" key="12">
    <source>
        <dbReference type="PROSITE-ProRule" id="PRU00504"/>
    </source>
</evidence>
<dbReference type="SUPFAM" id="SSF57845">
    <property type="entry name" value="B-box zinc-binding domain"/>
    <property type="match status" value="1"/>
</dbReference>
<dbReference type="CDD" id="cd19757">
    <property type="entry name" value="Bbox1"/>
    <property type="match status" value="1"/>
</dbReference>
<dbReference type="AlphaFoldDB" id="A0A8K0EGZ5"/>
<evidence type="ECO:0000256" key="4">
    <source>
        <dbReference type="ARBA" id="ARBA00022553"/>
    </source>
</evidence>
<dbReference type="Pfam" id="PF00643">
    <property type="entry name" value="zf-B_box"/>
    <property type="match status" value="1"/>
</dbReference>
<evidence type="ECO:0000256" key="2">
    <source>
        <dbReference type="ARBA" id="ARBA00008518"/>
    </source>
</evidence>
<name>A0A8K0EGZ5_BRALA</name>
<protein>
    <recommendedName>
        <fullName evidence="3">RING-type E3 ubiquitin transferase</fullName>
        <ecNumber evidence="3">2.3.2.27</ecNumber>
    </recommendedName>
</protein>
<keyword evidence="16" id="KW-1185">Reference proteome</keyword>
<dbReference type="PANTHER" id="PTHR25462:SF229">
    <property type="entry name" value="TRANSCRIPTION INTERMEDIARY FACTOR 1-BETA"/>
    <property type="match status" value="1"/>
</dbReference>
<dbReference type="InterPro" id="IPR014756">
    <property type="entry name" value="Ig_E-set"/>
</dbReference>
<dbReference type="InterPro" id="IPR017868">
    <property type="entry name" value="Filamin/ABP280_repeat-like"/>
</dbReference>
<dbReference type="SMART" id="SM00557">
    <property type="entry name" value="IG_FLMN"/>
    <property type="match status" value="2"/>
</dbReference>
<dbReference type="InterPro" id="IPR000315">
    <property type="entry name" value="Znf_B-box"/>
</dbReference>
<evidence type="ECO:0000256" key="6">
    <source>
        <dbReference type="ARBA" id="ARBA00022737"/>
    </source>
</evidence>
<feature type="domain" description="B box-type" evidence="14">
    <location>
        <begin position="329"/>
        <end position="373"/>
    </location>
</feature>
<keyword evidence="4" id="KW-0597">Phosphoprotein</keyword>
<comment type="similarity">
    <text evidence="2">Belongs to the TRIM/RBCC family.</text>
</comment>
<dbReference type="InterPro" id="IPR013083">
    <property type="entry name" value="Znf_RING/FYVE/PHD"/>
</dbReference>
<keyword evidence="5" id="KW-0479">Metal-binding</keyword>
<organism evidence="15 16">
    <name type="scientific">Branchiostoma lanceolatum</name>
    <name type="common">Common lancelet</name>
    <name type="synonym">Amphioxus lanceolatum</name>
    <dbReference type="NCBI Taxonomy" id="7740"/>
    <lineage>
        <taxon>Eukaryota</taxon>
        <taxon>Metazoa</taxon>
        <taxon>Chordata</taxon>
        <taxon>Cephalochordata</taxon>
        <taxon>Leptocardii</taxon>
        <taxon>Amphioxiformes</taxon>
        <taxon>Branchiostomatidae</taxon>
        <taxon>Branchiostoma</taxon>
    </lineage>
</organism>
<proteinExistence type="inferred from homology"/>
<dbReference type="PROSITE" id="PS50089">
    <property type="entry name" value="ZF_RING_2"/>
    <property type="match status" value="1"/>
</dbReference>
<evidence type="ECO:0000259" key="14">
    <source>
        <dbReference type="PROSITE" id="PS50119"/>
    </source>
</evidence>
<dbReference type="InterPro" id="IPR027370">
    <property type="entry name" value="Znf-RING_euk"/>
</dbReference>
<evidence type="ECO:0000313" key="15">
    <source>
        <dbReference type="EMBL" id="CAH1252818.1"/>
    </source>
</evidence>
<evidence type="ECO:0000256" key="11">
    <source>
        <dbReference type="PROSITE-ProRule" id="PRU00087"/>
    </source>
</evidence>
<dbReference type="FunFam" id="3.30.40.10:FF:000362">
    <property type="entry name" value="E3 ubiquitin-protein ligase TRIM56"/>
    <property type="match status" value="1"/>
</dbReference>
<dbReference type="PROSITE" id="PS51125">
    <property type="entry name" value="NHL"/>
    <property type="match status" value="2"/>
</dbReference>
<dbReference type="FunFam" id="2.60.40.10:FF:002465">
    <property type="entry name" value="Uncharacterized protein"/>
    <property type="match status" value="1"/>
</dbReference>
<dbReference type="Gene3D" id="4.10.830.40">
    <property type="match status" value="1"/>
</dbReference>
<keyword evidence="7 10" id="KW-0863">Zinc-finger</keyword>
<dbReference type="Gene3D" id="2.120.10.30">
    <property type="entry name" value="TolB, C-terminal domain"/>
    <property type="match status" value="2"/>
</dbReference>
<dbReference type="PROSITE" id="PS50119">
    <property type="entry name" value="ZF_BBOX"/>
    <property type="match status" value="2"/>
</dbReference>
<keyword evidence="9" id="KW-0862">Zinc</keyword>
<feature type="domain" description="B box-type" evidence="14">
    <location>
        <begin position="268"/>
        <end position="316"/>
    </location>
</feature>
<gene>
    <name evidence="15" type="primary">TRIM2</name>
    <name evidence="15" type="ORF">BLAG_LOCUS12800</name>
</gene>
<dbReference type="SUPFAM" id="SSF101898">
    <property type="entry name" value="NHL repeat"/>
    <property type="match status" value="2"/>
</dbReference>
<dbReference type="Gene3D" id="2.60.40.10">
    <property type="entry name" value="Immunoglobulins"/>
    <property type="match status" value="2"/>
</dbReference>
<dbReference type="Proteomes" id="UP000838412">
    <property type="component" value="Chromosome 2"/>
</dbReference>
<evidence type="ECO:0000256" key="1">
    <source>
        <dbReference type="ARBA" id="ARBA00000900"/>
    </source>
</evidence>
<dbReference type="SMART" id="SM00502">
    <property type="entry name" value="BBC"/>
    <property type="match status" value="1"/>
</dbReference>
<dbReference type="Pfam" id="PF01436">
    <property type="entry name" value="NHL"/>
    <property type="match status" value="2"/>
</dbReference>
<dbReference type="Gene3D" id="3.30.40.10">
    <property type="entry name" value="Zinc/RING finger domain, C3HC4 (zinc finger)"/>
    <property type="match status" value="1"/>
</dbReference>
<feature type="repeat" description="Filamin" evidence="11">
    <location>
        <begin position="15"/>
        <end position="71"/>
    </location>
</feature>
<dbReference type="InterPro" id="IPR001841">
    <property type="entry name" value="Znf_RING"/>
</dbReference>
<feature type="repeat" description="NHL" evidence="12">
    <location>
        <begin position="644"/>
        <end position="687"/>
    </location>
</feature>
<dbReference type="SMART" id="SM00336">
    <property type="entry name" value="BBOX"/>
    <property type="match status" value="2"/>
</dbReference>
<dbReference type="InterPro" id="IPR013783">
    <property type="entry name" value="Ig-like_fold"/>
</dbReference>
<dbReference type="GO" id="GO:0006513">
    <property type="term" value="P:protein monoubiquitination"/>
    <property type="evidence" value="ECO:0007669"/>
    <property type="project" value="TreeGrafter"/>
</dbReference>
<dbReference type="GO" id="GO:0008270">
    <property type="term" value="F:zinc ion binding"/>
    <property type="evidence" value="ECO:0007669"/>
    <property type="project" value="UniProtKB-KW"/>
</dbReference>
<evidence type="ECO:0000256" key="9">
    <source>
        <dbReference type="ARBA" id="ARBA00022833"/>
    </source>
</evidence>
<evidence type="ECO:0000256" key="10">
    <source>
        <dbReference type="PROSITE-ProRule" id="PRU00024"/>
    </source>
</evidence>
<dbReference type="PROSITE" id="PS00518">
    <property type="entry name" value="ZF_RING_1"/>
    <property type="match status" value="1"/>
</dbReference>
<dbReference type="Gene3D" id="3.30.160.60">
    <property type="entry name" value="Classic Zinc Finger"/>
    <property type="match status" value="1"/>
</dbReference>
<dbReference type="PANTHER" id="PTHR25462">
    <property type="entry name" value="BONUS, ISOFORM C-RELATED"/>
    <property type="match status" value="1"/>
</dbReference>
<evidence type="ECO:0000256" key="8">
    <source>
        <dbReference type="ARBA" id="ARBA00022786"/>
    </source>
</evidence>
<evidence type="ECO:0000256" key="5">
    <source>
        <dbReference type="ARBA" id="ARBA00022723"/>
    </source>
</evidence>
<dbReference type="InterPro" id="IPR047153">
    <property type="entry name" value="TRIM45/56/19-like"/>
</dbReference>
<accession>A0A8K0EGZ5</accession>
<comment type="catalytic activity">
    <reaction evidence="1">
        <text>S-ubiquitinyl-[E2 ubiquitin-conjugating enzyme]-L-cysteine + [acceptor protein]-L-lysine = [E2 ubiquitin-conjugating enzyme]-L-cysteine + N(6)-ubiquitinyl-[acceptor protein]-L-lysine.</text>
        <dbReference type="EC" id="2.3.2.27"/>
    </reaction>
</comment>
<dbReference type="EMBL" id="OV696687">
    <property type="protein sequence ID" value="CAH1252818.1"/>
    <property type="molecule type" value="Genomic_DNA"/>
</dbReference>
<dbReference type="PROSITE" id="PS50194">
    <property type="entry name" value="FILAMIN_REPEAT"/>
    <property type="match status" value="2"/>
</dbReference>
<dbReference type="InterPro" id="IPR001258">
    <property type="entry name" value="NHL_repeat"/>
</dbReference>
<reference evidence="15" key="1">
    <citation type="submission" date="2022-01" db="EMBL/GenBank/DDBJ databases">
        <authorList>
            <person name="Braso-Vives M."/>
        </authorList>
    </citation>
    <scope>NUCLEOTIDE SEQUENCE</scope>
</reference>
<dbReference type="GO" id="GO:0061630">
    <property type="term" value="F:ubiquitin protein ligase activity"/>
    <property type="evidence" value="ECO:0007669"/>
    <property type="project" value="UniProtKB-EC"/>
</dbReference>